<dbReference type="InterPro" id="IPR002347">
    <property type="entry name" value="SDR_fam"/>
</dbReference>
<dbReference type="InterPro" id="IPR020904">
    <property type="entry name" value="Sc_DH/Rdtase_CS"/>
</dbReference>
<evidence type="ECO:0000256" key="2">
    <source>
        <dbReference type="ARBA" id="ARBA00023002"/>
    </source>
</evidence>
<protein>
    <submittedName>
        <fullName evidence="3">Uncharacterized protein</fullName>
    </submittedName>
</protein>
<dbReference type="PRINTS" id="PR00081">
    <property type="entry name" value="GDHRDH"/>
</dbReference>
<evidence type="ECO:0000313" key="4">
    <source>
        <dbReference type="Proteomes" id="UP001208570"/>
    </source>
</evidence>
<dbReference type="Pfam" id="PF00106">
    <property type="entry name" value="adh_short"/>
    <property type="match status" value="1"/>
</dbReference>
<comment type="similarity">
    <text evidence="1">Belongs to the short-chain dehydrogenases/reductases (SDR) family.</text>
</comment>
<keyword evidence="2" id="KW-0560">Oxidoreductase</keyword>
<dbReference type="PROSITE" id="PS00061">
    <property type="entry name" value="ADH_SHORT"/>
    <property type="match status" value="1"/>
</dbReference>
<organism evidence="3 4">
    <name type="scientific">Paralvinella palmiformis</name>
    <dbReference type="NCBI Taxonomy" id="53620"/>
    <lineage>
        <taxon>Eukaryota</taxon>
        <taxon>Metazoa</taxon>
        <taxon>Spiralia</taxon>
        <taxon>Lophotrochozoa</taxon>
        <taxon>Annelida</taxon>
        <taxon>Polychaeta</taxon>
        <taxon>Sedentaria</taxon>
        <taxon>Canalipalpata</taxon>
        <taxon>Terebellida</taxon>
        <taxon>Terebelliformia</taxon>
        <taxon>Alvinellidae</taxon>
        <taxon>Paralvinella</taxon>
    </lineage>
</organism>
<evidence type="ECO:0000313" key="3">
    <source>
        <dbReference type="EMBL" id="KAK2154615.1"/>
    </source>
</evidence>
<dbReference type="PANTHER" id="PTHR24322">
    <property type="entry name" value="PKSB"/>
    <property type="match status" value="1"/>
</dbReference>
<dbReference type="Proteomes" id="UP001208570">
    <property type="component" value="Unassembled WGS sequence"/>
</dbReference>
<sequence length="173" mass="19334">MDRTICVYGCHGSRSYFFQTTKAFLPDMLKNNSGHLVTISSAAALGGTTGLCDYCASKFAAIGFNESLRNELKSLGRDGVHTTVVCPYYINTGMFDGVTTKFPFLLPILEPEYIVDKIMEAVLTNQEMLLVPRILYIFNWFKSMVSPRCSDYLAGVLGINNTMDMFVGRHKQQ</sequence>
<accession>A0AAD9N2S1</accession>
<keyword evidence="4" id="KW-1185">Reference proteome</keyword>
<dbReference type="AlphaFoldDB" id="A0AAD9N2S1"/>
<dbReference type="InterPro" id="IPR036291">
    <property type="entry name" value="NAD(P)-bd_dom_sf"/>
</dbReference>
<evidence type="ECO:0000256" key="1">
    <source>
        <dbReference type="ARBA" id="ARBA00006484"/>
    </source>
</evidence>
<proteinExistence type="inferred from homology"/>
<dbReference type="SUPFAM" id="SSF51735">
    <property type="entry name" value="NAD(P)-binding Rossmann-fold domains"/>
    <property type="match status" value="1"/>
</dbReference>
<name>A0AAD9N2S1_9ANNE</name>
<gene>
    <name evidence="3" type="ORF">LSH36_263g03039</name>
</gene>
<dbReference type="Gene3D" id="3.40.50.720">
    <property type="entry name" value="NAD(P)-binding Rossmann-like Domain"/>
    <property type="match status" value="1"/>
</dbReference>
<dbReference type="PANTHER" id="PTHR24322:SF736">
    <property type="entry name" value="RETINOL DEHYDROGENASE 10"/>
    <property type="match status" value="1"/>
</dbReference>
<dbReference type="EMBL" id="JAODUP010000263">
    <property type="protein sequence ID" value="KAK2154615.1"/>
    <property type="molecule type" value="Genomic_DNA"/>
</dbReference>
<reference evidence="3" key="1">
    <citation type="journal article" date="2023" name="Mol. Biol. Evol.">
        <title>Third-Generation Sequencing Reveals the Adaptive Role of the Epigenome in Three Deep-Sea Polychaetes.</title>
        <authorList>
            <person name="Perez M."/>
            <person name="Aroh O."/>
            <person name="Sun Y."/>
            <person name="Lan Y."/>
            <person name="Juniper S.K."/>
            <person name="Young C.R."/>
            <person name="Angers B."/>
            <person name="Qian P.Y."/>
        </authorList>
    </citation>
    <scope>NUCLEOTIDE SEQUENCE</scope>
    <source>
        <strain evidence="3">P08H-3</strain>
    </source>
</reference>
<comment type="caution">
    <text evidence="3">The sequence shown here is derived from an EMBL/GenBank/DDBJ whole genome shotgun (WGS) entry which is preliminary data.</text>
</comment>
<dbReference type="GO" id="GO:0016616">
    <property type="term" value="F:oxidoreductase activity, acting on the CH-OH group of donors, NAD or NADP as acceptor"/>
    <property type="evidence" value="ECO:0007669"/>
    <property type="project" value="TreeGrafter"/>
</dbReference>